<dbReference type="Proteomes" id="UP000032487">
    <property type="component" value="Unassembled WGS sequence"/>
</dbReference>
<dbReference type="SUPFAM" id="SSF52540">
    <property type="entry name" value="P-loop containing nucleoside triphosphate hydrolases"/>
    <property type="match status" value="1"/>
</dbReference>
<dbReference type="InterPro" id="IPR027417">
    <property type="entry name" value="P-loop_NTPase"/>
</dbReference>
<dbReference type="Pfam" id="PF13469">
    <property type="entry name" value="Sulfotransfer_3"/>
    <property type="match status" value="1"/>
</dbReference>
<proteinExistence type="predicted"/>
<comment type="caution">
    <text evidence="2">The sequence shown here is derived from an EMBL/GenBank/DDBJ whole genome shotgun (WGS) entry which is preliminary data.</text>
</comment>
<dbReference type="PANTHER" id="PTHR12788:SF10">
    <property type="entry name" value="PROTEIN-TYROSINE SULFOTRANSFERASE"/>
    <property type="match status" value="1"/>
</dbReference>
<dbReference type="PANTHER" id="PTHR12788">
    <property type="entry name" value="PROTEIN-TYROSINE SULFOTRANSFERASE 2"/>
    <property type="match status" value="1"/>
</dbReference>
<evidence type="ECO:0000313" key="3">
    <source>
        <dbReference type="Proteomes" id="UP000032487"/>
    </source>
</evidence>
<dbReference type="GO" id="GO:0008476">
    <property type="term" value="F:protein-tyrosine sulfotransferase activity"/>
    <property type="evidence" value="ECO:0007669"/>
    <property type="project" value="InterPro"/>
</dbReference>
<name>A0A0D9AFS8_STUST</name>
<dbReference type="PATRIC" id="fig|316.101.peg.3246"/>
<gene>
    <name evidence="2" type="ORF">UF78_21990</name>
</gene>
<reference evidence="2 3" key="1">
    <citation type="submission" date="2015-02" db="EMBL/GenBank/DDBJ databases">
        <title>Draft genome sequence of Pseudomonas stutzeri NT0128 isolated from wheat (Triticum turgidum) rhizosphere.</title>
        <authorList>
            <person name="Tovi N."/>
            <person name="Frenk S."/>
            <person name="Hadar Y."/>
            <person name="Minz D."/>
        </authorList>
    </citation>
    <scope>NUCLEOTIDE SEQUENCE [LARGE SCALE GENOMIC DNA]</scope>
    <source>
        <strain evidence="2 3">NT0128</strain>
    </source>
</reference>
<sequence>MKHETRDPGFTVPTWMHLLSGWIHRNPQLWIRLGNLETKAVADAIEDVRVDRPIFIAGLARSGTTVLLEQLATHPQVTSHRYIDYPPVLTPYWWNRWLEMVPRATEVARERAHQDGISITSQSPEAFEEVLWMAFFPDAHDPDQSSVMGRQHVHPEFERFYAEHLRKLLAVRKRQRYVAKGNYNLVRLGYLHRLYPEARFVLAIRDPIWHIASLIKQHRLFVTGENAEPRALEHMRRVGHYEFGLDRRAINTGDTALTRKITELWASGREVEGWAHYWAAIYSYVADVLANDEALHQACLMVRYEALCSDPRTTLARVFEHSDLPVTGDWLDTAAAGLHAPGYYRPTFSDEEMALIQTITGPVAARFGYGEDAVSRR</sequence>
<organism evidence="2 3">
    <name type="scientific">Stutzerimonas stutzeri</name>
    <name type="common">Pseudomonas stutzeri</name>
    <dbReference type="NCBI Taxonomy" id="316"/>
    <lineage>
        <taxon>Bacteria</taxon>
        <taxon>Pseudomonadati</taxon>
        <taxon>Pseudomonadota</taxon>
        <taxon>Gammaproteobacteria</taxon>
        <taxon>Pseudomonadales</taxon>
        <taxon>Pseudomonadaceae</taxon>
        <taxon>Stutzerimonas</taxon>
    </lineage>
</organism>
<evidence type="ECO:0000256" key="1">
    <source>
        <dbReference type="ARBA" id="ARBA00022679"/>
    </source>
</evidence>
<accession>A0A0D9AFS8</accession>
<evidence type="ECO:0000313" key="2">
    <source>
        <dbReference type="EMBL" id="KJH79885.1"/>
    </source>
</evidence>
<dbReference type="InterPro" id="IPR026634">
    <property type="entry name" value="TPST-like"/>
</dbReference>
<dbReference type="Gene3D" id="3.40.50.300">
    <property type="entry name" value="P-loop containing nucleotide triphosphate hydrolases"/>
    <property type="match status" value="1"/>
</dbReference>
<protein>
    <recommendedName>
        <fullName evidence="4">Sulfotransferase family protein</fullName>
    </recommendedName>
</protein>
<keyword evidence="1" id="KW-0808">Transferase</keyword>
<dbReference type="AlphaFoldDB" id="A0A0D9AFS8"/>
<evidence type="ECO:0008006" key="4">
    <source>
        <dbReference type="Google" id="ProtNLM"/>
    </source>
</evidence>
<dbReference type="EMBL" id="JYHV01000037">
    <property type="protein sequence ID" value="KJH79885.1"/>
    <property type="molecule type" value="Genomic_DNA"/>
</dbReference>